<dbReference type="InterPro" id="IPR052837">
    <property type="entry name" value="Mitoribosomal_bS21"/>
</dbReference>
<protein>
    <recommendedName>
        <fullName evidence="7">Ribosomal protein S21</fullName>
    </recommendedName>
</protein>
<dbReference type="AlphaFoldDB" id="A0A8E2E3S4"/>
<dbReference type="PANTHER" id="PTHR41237:SF1">
    <property type="entry name" value="SMALL RIBOSOMAL SUBUNIT PROTEIN BS21M"/>
    <property type="match status" value="1"/>
</dbReference>
<feature type="region of interest" description="Disordered" evidence="4">
    <location>
        <begin position="109"/>
        <end position="131"/>
    </location>
</feature>
<feature type="compositionally biased region" description="Polar residues" evidence="4">
    <location>
        <begin position="110"/>
        <end position="130"/>
    </location>
</feature>
<dbReference type="GO" id="GO:0005763">
    <property type="term" value="C:mitochondrial small ribosomal subunit"/>
    <property type="evidence" value="ECO:0007669"/>
    <property type="project" value="TreeGrafter"/>
</dbReference>
<comment type="similarity">
    <text evidence="1">Belongs to the bacterial ribosomal protein bS21 family.</text>
</comment>
<keyword evidence="3" id="KW-0687">Ribonucleoprotein</keyword>
<dbReference type="OrthoDB" id="2501249at2759"/>
<evidence type="ECO:0000313" key="6">
    <source>
        <dbReference type="Proteomes" id="UP000250266"/>
    </source>
</evidence>
<evidence type="ECO:0000256" key="3">
    <source>
        <dbReference type="ARBA" id="ARBA00023274"/>
    </source>
</evidence>
<accession>A0A8E2E3S4</accession>
<dbReference type="Proteomes" id="UP000250266">
    <property type="component" value="Unassembled WGS sequence"/>
</dbReference>
<evidence type="ECO:0000256" key="2">
    <source>
        <dbReference type="ARBA" id="ARBA00022980"/>
    </source>
</evidence>
<evidence type="ECO:0000256" key="1">
    <source>
        <dbReference type="ARBA" id="ARBA00006640"/>
    </source>
</evidence>
<sequence>MEMRRVAEGLLRSPSSLLSNLLIPSTLVRPANQRPLPSIYSHRIFSTTGRRLSQAAAPVKPPPSEEHPSEASDADASSKAINSLLGFRAGSQTNSLDEANQAYRNRGSLFGSQFSTPRNRSNSTQPNGLNVSRMKMPASPSFAAPTTPPPAIRSPTQTIRLNASTGRSVELDPNKGRDLVRGLSQLNSLIARNRVRADFQTQRFHERPGLKRKRLKSQRWRKRFKAGFKEVVGRVAALTKKGW</sequence>
<dbReference type="PANTHER" id="PTHR41237">
    <property type="entry name" value="37S RIBOSOMAL PROTEIN MRP21, MITOCHONDRIAL"/>
    <property type="match status" value="1"/>
</dbReference>
<dbReference type="GO" id="GO:0070124">
    <property type="term" value="P:mitochondrial translational initiation"/>
    <property type="evidence" value="ECO:0007669"/>
    <property type="project" value="TreeGrafter"/>
</dbReference>
<dbReference type="GO" id="GO:0003735">
    <property type="term" value="F:structural constituent of ribosome"/>
    <property type="evidence" value="ECO:0007669"/>
    <property type="project" value="InterPro"/>
</dbReference>
<organism evidence="5 6">
    <name type="scientific">Lepidopterella palustris CBS 459.81</name>
    <dbReference type="NCBI Taxonomy" id="1314670"/>
    <lineage>
        <taxon>Eukaryota</taxon>
        <taxon>Fungi</taxon>
        <taxon>Dikarya</taxon>
        <taxon>Ascomycota</taxon>
        <taxon>Pezizomycotina</taxon>
        <taxon>Dothideomycetes</taxon>
        <taxon>Pleosporomycetidae</taxon>
        <taxon>Mytilinidiales</taxon>
        <taxon>Argynnaceae</taxon>
        <taxon>Lepidopterella</taxon>
    </lineage>
</organism>
<dbReference type="Pfam" id="PF01165">
    <property type="entry name" value="Ribosomal_S21"/>
    <property type="match status" value="1"/>
</dbReference>
<keyword evidence="6" id="KW-1185">Reference proteome</keyword>
<gene>
    <name evidence="5" type="ORF">K432DRAFT_385218</name>
</gene>
<reference evidence="5 6" key="1">
    <citation type="journal article" date="2016" name="Nat. Commun.">
        <title>Ectomycorrhizal ecology is imprinted in the genome of the dominant symbiotic fungus Cenococcum geophilum.</title>
        <authorList>
            <consortium name="DOE Joint Genome Institute"/>
            <person name="Peter M."/>
            <person name="Kohler A."/>
            <person name="Ohm R.A."/>
            <person name="Kuo A."/>
            <person name="Krutzmann J."/>
            <person name="Morin E."/>
            <person name="Arend M."/>
            <person name="Barry K.W."/>
            <person name="Binder M."/>
            <person name="Choi C."/>
            <person name="Clum A."/>
            <person name="Copeland A."/>
            <person name="Grisel N."/>
            <person name="Haridas S."/>
            <person name="Kipfer T."/>
            <person name="LaButti K."/>
            <person name="Lindquist E."/>
            <person name="Lipzen A."/>
            <person name="Maire R."/>
            <person name="Meier B."/>
            <person name="Mihaltcheva S."/>
            <person name="Molinier V."/>
            <person name="Murat C."/>
            <person name="Poggeler S."/>
            <person name="Quandt C.A."/>
            <person name="Sperisen C."/>
            <person name="Tritt A."/>
            <person name="Tisserant E."/>
            <person name="Crous P.W."/>
            <person name="Henrissat B."/>
            <person name="Nehls U."/>
            <person name="Egli S."/>
            <person name="Spatafora J.W."/>
            <person name="Grigoriev I.V."/>
            <person name="Martin F.M."/>
        </authorList>
    </citation>
    <scope>NUCLEOTIDE SEQUENCE [LARGE SCALE GENOMIC DNA]</scope>
    <source>
        <strain evidence="5 6">CBS 459.81</strain>
    </source>
</reference>
<name>A0A8E2E3S4_9PEZI</name>
<evidence type="ECO:0008006" key="7">
    <source>
        <dbReference type="Google" id="ProtNLM"/>
    </source>
</evidence>
<proteinExistence type="inferred from homology"/>
<dbReference type="InterPro" id="IPR001911">
    <property type="entry name" value="Ribosomal_bS21"/>
</dbReference>
<evidence type="ECO:0000256" key="4">
    <source>
        <dbReference type="SAM" id="MobiDB-lite"/>
    </source>
</evidence>
<feature type="region of interest" description="Disordered" evidence="4">
    <location>
        <begin position="51"/>
        <end position="77"/>
    </location>
</feature>
<dbReference type="EMBL" id="KV745187">
    <property type="protein sequence ID" value="OCK76710.1"/>
    <property type="molecule type" value="Genomic_DNA"/>
</dbReference>
<evidence type="ECO:0000313" key="5">
    <source>
        <dbReference type="EMBL" id="OCK76710.1"/>
    </source>
</evidence>
<keyword evidence="2" id="KW-0689">Ribosomal protein</keyword>